<comment type="caution">
    <text evidence="1">The sequence shown here is derived from an EMBL/GenBank/DDBJ whole genome shotgun (WGS) entry which is preliminary data.</text>
</comment>
<accession>A0ABQ8SAQ9</accession>
<sequence>MLNVMNHKLKQFLTMTNDGDFKWKQKGIVGGIIAVNIKAGTRDVRRHGLRCNSREKQLITDFCTDESSR</sequence>
<keyword evidence="2" id="KW-1185">Reference proteome</keyword>
<gene>
    <name evidence="1" type="ORF">ANN_19749</name>
</gene>
<dbReference type="EMBL" id="JAJSOF020000031">
    <property type="protein sequence ID" value="KAJ4431154.1"/>
    <property type="molecule type" value="Genomic_DNA"/>
</dbReference>
<proteinExistence type="predicted"/>
<evidence type="ECO:0000313" key="1">
    <source>
        <dbReference type="EMBL" id="KAJ4431154.1"/>
    </source>
</evidence>
<reference evidence="1 2" key="1">
    <citation type="journal article" date="2022" name="Allergy">
        <title>Genome assembly and annotation of Periplaneta americana reveal a comprehensive cockroach allergen profile.</title>
        <authorList>
            <person name="Wang L."/>
            <person name="Xiong Q."/>
            <person name="Saelim N."/>
            <person name="Wang L."/>
            <person name="Nong W."/>
            <person name="Wan A.T."/>
            <person name="Shi M."/>
            <person name="Liu X."/>
            <person name="Cao Q."/>
            <person name="Hui J.H.L."/>
            <person name="Sookrung N."/>
            <person name="Leung T.F."/>
            <person name="Tungtrongchitr A."/>
            <person name="Tsui S.K.W."/>
        </authorList>
    </citation>
    <scope>NUCLEOTIDE SEQUENCE [LARGE SCALE GENOMIC DNA]</scope>
    <source>
        <strain evidence="1">PWHHKU_190912</strain>
    </source>
</reference>
<name>A0ABQ8SAQ9_PERAM</name>
<evidence type="ECO:0000313" key="2">
    <source>
        <dbReference type="Proteomes" id="UP001148838"/>
    </source>
</evidence>
<organism evidence="1 2">
    <name type="scientific">Periplaneta americana</name>
    <name type="common">American cockroach</name>
    <name type="synonym">Blatta americana</name>
    <dbReference type="NCBI Taxonomy" id="6978"/>
    <lineage>
        <taxon>Eukaryota</taxon>
        <taxon>Metazoa</taxon>
        <taxon>Ecdysozoa</taxon>
        <taxon>Arthropoda</taxon>
        <taxon>Hexapoda</taxon>
        <taxon>Insecta</taxon>
        <taxon>Pterygota</taxon>
        <taxon>Neoptera</taxon>
        <taxon>Polyneoptera</taxon>
        <taxon>Dictyoptera</taxon>
        <taxon>Blattodea</taxon>
        <taxon>Blattoidea</taxon>
        <taxon>Blattidae</taxon>
        <taxon>Blattinae</taxon>
        <taxon>Periplaneta</taxon>
    </lineage>
</organism>
<protein>
    <submittedName>
        <fullName evidence="1">Uncharacterized protein</fullName>
    </submittedName>
</protein>
<dbReference type="Proteomes" id="UP001148838">
    <property type="component" value="Unassembled WGS sequence"/>
</dbReference>